<accession>A0AAN5I2N2</accession>
<keyword evidence="3" id="KW-1185">Reference proteome</keyword>
<evidence type="ECO:0000313" key="3">
    <source>
        <dbReference type="Proteomes" id="UP001328107"/>
    </source>
</evidence>
<evidence type="ECO:0000256" key="1">
    <source>
        <dbReference type="SAM" id="MobiDB-lite"/>
    </source>
</evidence>
<dbReference type="Proteomes" id="UP001328107">
    <property type="component" value="Unassembled WGS sequence"/>
</dbReference>
<feature type="non-terminal residue" evidence="2">
    <location>
        <position position="106"/>
    </location>
</feature>
<evidence type="ECO:0000313" key="2">
    <source>
        <dbReference type="EMBL" id="GMR49484.1"/>
    </source>
</evidence>
<name>A0AAN5I2N2_9BILA</name>
<reference evidence="3" key="1">
    <citation type="submission" date="2022-10" db="EMBL/GenBank/DDBJ databases">
        <title>Genome assembly of Pristionchus species.</title>
        <authorList>
            <person name="Yoshida K."/>
            <person name="Sommer R.J."/>
        </authorList>
    </citation>
    <scope>NUCLEOTIDE SEQUENCE [LARGE SCALE GENOMIC DNA]</scope>
    <source>
        <strain evidence="3">RS5460</strain>
    </source>
</reference>
<comment type="caution">
    <text evidence="2">The sequence shown here is derived from an EMBL/GenBank/DDBJ whole genome shotgun (WGS) entry which is preliminary data.</text>
</comment>
<organism evidence="2 3">
    <name type="scientific">Pristionchus mayeri</name>
    <dbReference type="NCBI Taxonomy" id="1317129"/>
    <lineage>
        <taxon>Eukaryota</taxon>
        <taxon>Metazoa</taxon>
        <taxon>Ecdysozoa</taxon>
        <taxon>Nematoda</taxon>
        <taxon>Chromadorea</taxon>
        <taxon>Rhabditida</taxon>
        <taxon>Rhabditina</taxon>
        <taxon>Diplogasteromorpha</taxon>
        <taxon>Diplogasteroidea</taxon>
        <taxon>Neodiplogasteridae</taxon>
        <taxon>Pristionchus</taxon>
    </lineage>
</organism>
<proteinExistence type="predicted"/>
<protein>
    <submittedName>
        <fullName evidence="2">Uncharacterized protein</fullName>
    </submittedName>
</protein>
<feature type="region of interest" description="Disordered" evidence="1">
    <location>
        <begin position="1"/>
        <end position="39"/>
    </location>
</feature>
<feature type="non-terminal residue" evidence="2">
    <location>
        <position position="1"/>
    </location>
</feature>
<gene>
    <name evidence="2" type="ORF">PMAYCL1PPCAC_19679</name>
</gene>
<dbReference type="AlphaFoldDB" id="A0AAN5I2N2"/>
<dbReference type="EMBL" id="BTRK01000004">
    <property type="protein sequence ID" value="GMR49484.1"/>
    <property type="molecule type" value="Genomic_DNA"/>
</dbReference>
<sequence length="106" mass="11222">EMTSSMDAGYSSSSSTREGESRASLVSLTSSSSSSVDSCRLSPPLLVTFQARFPPSNELEAMTQLSQPASSYLAERRAIRWAPGSAWTNGCETPRALGRSAPSTTV</sequence>